<name>A0A2P2NSE3_RHIMU</name>
<protein>
    <submittedName>
        <fullName evidence="2">Uncharacterized protein</fullName>
    </submittedName>
</protein>
<evidence type="ECO:0000256" key="1">
    <source>
        <dbReference type="SAM" id="MobiDB-lite"/>
    </source>
</evidence>
<evidence type="ECO:0000313" key="2">
    <source>
        <dbReference type="EMBL" id="MBX45373.1"/>
    </source>
</evidence>
<dbReference type="EMBL" id="GGEC01064889">
    <property type="protein sequence ID" value="MBX45373.1"/>
    <property type="molecule type" value="Transcribed_RNA"/>
</dbReference>
<feature type="region of interest" description="Disordered" evidence="1">
    <location>
        <begin position="1"/>
        <end position="27"/>
    </location>
</feature>
<organism evidence="2">
    <name type="scientific">Rhizophora mucronata</name>
    <name type="common">Asiatic mangrove</name>
    <dbReference type="NCBI Taxonomy" id="61149"/>
    <lineage>
        <taxon>Eukaryota</taxon>
        <taxon>Viridiplantae</taxon>
        <taxon>Streptophyta</taxon>
        <taxon>Embryophyta</taxon>
        <taxon>Tracheophyta</taxon>
        <taxon>Spermatophyta</taxon>
        <taxon>Magnoliopsida</taxon>
        <taxon>eudicotyledons</taxon>
        <taxon>Gunneridae</taxon>
        <taxon>Pentapetalae</taxon>
        <taxon>rosids</taxon>
        <taxon>fabids</taxon>
        <taxon>Malpighiales</taxon>
        <taxon>Rhizophoraceae</taxon>
        <taxon>Rhizophora</taxon>
    </lineage>
</organism>
<proteinExistence type="predicted"/>
<reference evidence="2" key="1">
    <citation type="submission" date="2018-02" db="EMBL/GenBank/DDBJ databases">
        <title>Rhizophora mucronata_Transcriptome.</title>
        <authorList>
            <person name="Meera S.P."/>
            <person name="Sreeshan A."/>
            <person name="Augustine A."/>
        </authorList>
    </citation>
    <scope>NUCLEOTIDE SEQUENCE</scope>
    <source>
        <tissue evidence="2">Leaf</tissue>
    </source>
</reference>
<sequence>MEKELNKIATPSFNPHRALMGSPIHKS</sequence>
<accession>A0A2P2NSE3</accession>
<dbReference type="AlphaFoldDB" id="A0A2P2NSE3"/>